<dbReference type="Proteomes" id="UP000093561">
    <property type="component" value="Unassembled WGS sequence"/>
</dbReference>
<feature type="compositionally biased region" description="Polar residues" evidence="1">
    <location>
        <begin position="229"/>
        <end position="246"/>
    </location>
</feature>
<evidence type="ECO:0000256" key="1">
    <source>
        <dbReference type="SAM" id="MobiDB-lite"/>
    </source>
</evidence>
<sequence length="246" mass="27196">MEVLLFGNGEIRIGMSGKQETGNIAARAGNSEVVRFIDDDTRIVRSKPHAFNATKKNRIPNNNSNNTGVPPVSNVEDAPANVVIDQPNRPHVQQPYTIMAHTCRPNVTHPVVIGSVNRPIYMPLYNPPPSTCWCNGISDDIRAIKETLGAVSDGIHLILQKVHTDQMNSAQAMSQILRAVEMVADTINNMSFVQFQAYDQYYDGSGVVNPTENPDGTVPIETYYEQTDEQNTPSERVINNSSRSYP</sequence>
<accession>A0AAF5Q3L8</accession>
<evidence type="ECO:0000313" key="2">
    <source>
        <dbReference type="Proteomes" id="UP000093561"/>
    </source>
</evidence>
<feature type="region of interest" description="Disordered" evidence="1">
    <location>
        <begin position="226"/>
        <end position="246"/>
    </location>
</feature>
<reference evidence="2" key="1">
    <citation type="submission" date="2015-03" db="EMBL/GenBank/DDBJ databases">
        <title>Wuchereria bancrofti Genome Sequencing Papua New Guinea Strain.</title>
        <authorList>
            <person name="Small S.T."/>
            <person name="Serre D."/>
            <person name="Zimmerman P.A."/>
        </authorList>
    </citation>
    <scope>NUCLEOTIDE SEQUENCE [LARGE SCALE GENOMIC DNA]</scope>
    <source>
        <strain evidence="2">pt0022</strain>
    </source>
</reference>
<evidence type="ECO:0000313" key="3">
    <source>
        <dbReference type="WBParaSite" id="mrna-Wban_10061"/>
    </source>
</evidence>
<name>A0AAF5Q3L8_WUCBA</name>
<feature type="region of interest" description="Disordered" evidence="1">
    <location>
        <begin position="52"/>
        <end position="75"/>
    </location>
</feature>
<dbReference type="AlphaFoldDB" id="A0AAF5Q3L8"/>
<reference evidence="3" key="3">
    <citation type="submission" date="2024-02" db="UniProtKB">
        <authorList>
            <consortium name="WormBaseParasite"/>
        </authorList>
    </citation>
    <scope>IDENTIFICATION</scope>
    <source>
        <strain evidence="3">pt0022</strain>
    </source>
</reference>
<reference evidence="2" key="2">
    <citation type="journal article" date="2016" name="Mol. Ecol.">
        <title>Population genomics of the filarial nematode parasite Wuchereria bancrofti from mosquitoes.</title>
        <authorList>
            <person name="Small S.T."/>
            <person name="Reimer L.J."/>
            <person name="Tisch D.J."/>
            <person name="King C.L."/>
            <person name="Christensen B.M."/>
            <person name="Siba P.M."/>
            <person name="Kazura J.W."/>
            <person name="Serre D."/>
            <person name="Zimmerman P.A."/>
        </authorList>
    </citation>
    <scope>NUCLEOTIDE SEQUENCE</scope>
    <source>
        <strain evidence="2">pt0022</strain>
    </source>
</reference>
<dbReference type="WBParaSite" id="mrna-Wban_10061">
    <property type="protein sequence ID" value="mrna-Wban_10061"/>
    <property type="gene ID" value="Wban_10061"/>
</dbReference>
<organism evidence="2 3">
    <name type="scientific">Wuchereria bancrofti</name>
    <dbReference type="NCBI Taxonomy" id="6293"/>
    <lineage>
        <taxon>Eukaryota</taxon>
        <taxon>Metazoa</taxon>
        <taxon>Ecdysozoa</taxon>
        <taxon>Nematoda</taxon>
        <taxon>Chromadorea</taxon>
        <taxon>Rhabditida</taxon>
        <taxon>Spirurina</taxon>
        <taxon>Spiruromorpha</taxon>
        <taxon>Filarioidea</taxon>
        <taxon>Onchocercidae</taxon>
        <taxon>Wuchereria</taxon>
    </lineage>
</organism>
<protein>
    <submittedName>
        <fullName evidence="3">Uncharacterized protein</fullName>
    </submittedName>
</protein>
<proteinExistence type="predicted"/>